<dbReference type="InterPro" id="IPR000571">
    <property type="entry name" value="Znf_CCCH"/>
</dbReference>
<feature type="region of interest" description="Disordered" evidence="12">
    <location>
        <begin position="498"/>
        <end position="517"/>
    </location>
</feature>
<gene>
    <name evidence="15" type="ORF">HDID_LOCUS853</name>
    <name evidence="16" type="ORF">WMSIL1_LOCUS13777</name>
</gene>
<dbReference type="EMBL" id="UYSG01000129">
    <property type="protein sequence ID" value="VDL18314.1"/>
    <property type="molecule type" value="Genomic_DNA"/>
</dbReference>
<evidence type="ECO:0000313" key="19">
    <source>
        <dbReference type="WBParaSite" id="HDID_0000085201-mRNA-1"/>
    </source>
</evidence>
<sequence length="517" mass="58453">MDADLDTLRKTLVDITELISLTPEGQVQDLIELKANIEEVIALKESESDNQSKVPCGTTSDIFAHLADDDVPGSRCSIMGWTSRGYFVHQNAVVTEVLRTDKNERKMRLYIANPTKINEIPCSSYLKHKECPKGLLCRFSHGTVVSAEDLHDWYEPEAELYLKEKQLCLALPETGGIPLWRHGYIRHTDIDAGTCVVEWISVTPNTNHMESAVNLPFTHIHPILNSDSEHPDLRSCDSSGLFETYEEDNDDSMLDFSSEDNSPPEQRHEIHFSLSKVLRPGYEEMKSSSLPPPSNSGELDVLLGAWESHTRGIGSRLLQKMGYTGQGGLGKRGTGRRFPVSTDSRLHQIVLDEIGGGFWHRPTIDQLVKLKSGIRIKKPSRKSARKAEGPSTNKGEEAGYYDGSVFDFLNSRVLVSSSRDRIVKSQPSMPTPSRKMTTKEMNVEIYKIQREIHAVQEEISRTEGIISRNDQRDRMVANSARQKLSDLKRRLHRLHEQESKFTSQVERQKSDAKLRNF</sequence>
<evidence type="ECO:0000256" key="6">
    <source>
        <dbReference type="ARBA" id="ARBA00022833"/>
    </source>
</evidence>
<keyword evidence="9" id="KW-0804">Transcription</keyword>
<reference evidence="15 17" key="2">
    <citation type="submission" date="2018-11" db="EMBL/GenBank/DDBJ databases">
        <authorList>
            <consortium name="Pathogen Informatics"/>
        </authorList>
    </citation>
    <scope>NUCLEOTIDE SEQUENCE [LARGE SCALE GENOMIC DNA]</scope>
</reference>
<evidence type="ECO:0000256" key="5">
    <source>
        <dbReference type="ARBA" id="ARBA00022771"/>
    </source>
</evidence>
<evidence type="ECO:0000313" key="15">
    <source>
        <dbReference type="EMBL" id="VDL18314.1"/>
    </source>
</evidence>
<keyword evidence="5 11" id="KW-0863">Zinc-finger</keyword>
<evidence type="ECO:0000256" key="3">
    <source>
        <dbReference type="ARBA" id="ARBA00022491"/>
    </source>
</evidence>
<feature type="domain" description="C3H1-type" evidence="13">
    <location>
        <begin position="116"/>
        <end position="144"/>
    </location>
</feature>
<keyword evidence="6 11" id="KW-0862">Zinc</keyword>
<reference evidence="19" key="1">
    <citation type="submission" date="2017-02" db="UniProtKB">
        <authorList>
            <consortium name="WormBaseParasite"/>
        </authorList>
    </citation>
    <scope>IDENTIFICATION</scope>
</reference>
<evidence type="ECO:0000259" key="13">
    <source>
        <dbReference type="PROSITE" id="PS50103"/>
    </source>
</evidence>
<evidence type="ECO:0000256" key="9">
    <source>
        <dbReference type="ARBA" id="ARBA00023163"/>
    </source>
</evidence>
<evidence type="ECO:0000313" key="16">
    <source>
        <dbReference type="EMBL" id="VUZ56114.1"/>
    </source>
</evidence>
<keyword evidence="7" id="KW-0805">Transcription regulation</keyword>
<dbReference type="PROSITE" id="PS50103">
    <property type="entry name" value="ZF_C3H1"/>
    <property type="match status" value="1"/>
</dbReference>
<feature type="compositionally biased region" description="Basic and acidic residues" evidence="12">
    <location>
        <begin position="506"/>
        <end position="517"/>
    </location>
</feature>
<dbReference type="GO" id="GO:0001227">
    <property type="term" value="F:DNA-binding transcription repressor activity, RNA polymerase II-specific"/>
    <property type="evidence" value="ECO:0007669"/>
    <property type="project" value="TreeGrafter"/>
</dbReference>
<organism evidence="19">
    <name type="scientific">Hymenolepis diminuta</name>
    <name type="common">Rat tapeworm</name>
    <dbReference type="NCBI Taxonomy" id="6216"/>
    <lineage>
        <taxon>Eukaryota</taxon>
        <taxon>Metazoa</taxon>
        <taxon>Spiralia</taxon>
        <taxon>Lophotrochozoa</taxon>
        <taxon>Platyhelminthes</taxon>
        <taxon>Cestoda</taxon>
        <taxon>Eucestoda</taxon>
        <taxon>Cyclophyllidea</taxon>
        <taxon>Hymenolepididae</taxon>
        <taxon>Hymenolepis</taxon>
    </lineage>
</organism>
<evidence type="ECO:0000256" key="10">
    <source>
        <dbReference type="ARBA" id="ARBA00023242"/>
    </source>
</evidence>
<feature type="domain" description="G-patch" evidence="14">
    <location>
        <begin position="310"/>
        <end position="361"/>
    </location>
</feature>
<dbReference type="Proteomes" id="UP000274504">
    <property type="component" value="Unassembled WGS sequence"/>
</dbReference>
<evidence type="ECO:0000313" key="18">
    <source>
        <dbReference type="Proteomes" id="UP000321570"/>
    </source>
</evidence>
<dbReference type="STRING" id="6216.A0A0R3S9D7"/>
<evidence type="ECO:0000256" key="4">
    <source>
        <dbReference type="ARBA" id="ARBA00022723"/>
    </source>
</evidence>
<evidence type="ECO:0000313" key="17">
    <source>
        <dbReference type="Proteomes" id="UP000274504"/>
    </source>
</evidence>
<keyword evidence="8" id="KW-0238">DNA-binding</keyword>
<dbReference type="GO" id="GO:0008270">
    <property type="term" value="F:zinc ion binding"/>
    <property type="evidence" value="ECO:0007669"/>
    <property type="project" value="UniProtKB-KW"/>
</dbReference>
<protein>
    <recommendedName>
        <fullName evidence="2">Zinc finger CCCH-type with G patch domain-containing protein</fullName>
    </recommendedName>
</protein>
<dbReference type="Gene3D" id="2.30.30.1190">
    <property type="match status" value="1"/>
</dbReference>
<keyword evidence="3" id="KW-0678">Repressor</keyword>
<keyword evidence="4 11" id="KW-0479">Metal-binding</keyword>
<accession>A0A0R3S9D7</accession>
<dbReference type="PANTHER" id="PTHR46297:SF1">
    <property type="entry name" value="ZINC FINGER CCCH-TYPE WITH G PATCH DOMAIN-CONTAINING PROTEIN"/>
    <property type="match status" value="1"/>
</dbReference>
<evidence type="ECO:0000256" key="1">
    <source>
        <dbReference type="ARBA" id="ARBA00004123"/>
    </source>
</evidence>
<proteinExistence type="predicted"/>
<dbReference type="PROSITE" id="PS50174">
    <property type="entry name" value="G_PATCH"/>
    <property type="match status" value="1"/>
</dbReference>
<comment type="subcellular location">
    <subcellularLocation>
        <location evidence="1">Nucleus</location>
    </subcellularLocation>
</comment>
<evidence type="ECO:0000256" key="2">
    <source>
        <dbReference type="ARBA" id="ARBA00022414"/>
    </source>
</evidence>
<dbReference type="InterPro" id="IPR000467">
    <property type="entry name" value="G_patch_dom"/>
</dbReference>
<evidence type="ECO:0000256" key="8">
    <source>
        <dbReference type="ARBA" id="ARBA00023125"/>
    </source>
</evidence>
<dbReference type="SMART" id="SM00443">
    <property type="entry name" value="G_patch"/>
    <property type="match status" value="1"/>
</dbReference>
<evidence type="ECO:0000256" key="11">
    <source>
        <dbReference type="PROSITE-ProRule" id="PRU00723"/>
    </source>
</evidence>
<keyword evidence="10" id="KW-0539">Nucleus</keyword>
<dbReference type="AlphaFoldDB" id="A0A0R3S9D7"/>
<dbReference type="Pfam" id="PF00642">
    <property type="entry name" value="zf-CCCH"/>
    <property type="match status" value="1"/>
</dbReference>
<dbReference type="GO" id="GO:0000978">
    <property type="term" value="F:RNA polymerase II cis-regulatory region sequence-specific DNA binding"/>
    <property type="evidence" value="ECO:0007669"/>
    <property type="project" value="TreeGrafter"/>
</dbReference>
<dbReference type="GO" id="GO:0005634">
    <property type="term" value="C:nucleus"/>
    <property type="evidence" value="ECO:0007669"/>
    <property type="project" value="UniProtKB-SubCell"/>
</dbReference>
<name>A0A0R3S9D7_HYMDI</name>
<dbReference type="Pfam" id="PF01585">
    <property type="entry name" value="G-patch"/>
    <property type="match status" value="1"/>
</dbReference>
<dbReference type="EMBL" id="CABIJS010000698">
    <property type="protein sequence ID" value="VUZ56114.1"/>
    <property type="molecule type" value="Genomic_DNA"/>
</dbReference>
<evidence type="ECO:0000256" key="12">
    <source>
        <dbReference type="SAM" id="MobiDB-lite"/>
    </source>
</evidence>
<dbReference type="PANTHER" id="PTHR46297">
    <property type="entry name" value="ZINC FINGER CCCH-TYPE WITH G PATCH DOMAIN-CONTAINING PROTEIN"/>
    <property type="match status" value="1"/>
</dbReference>
<reference evidence="16 18" key="3">
    <citation type="submission" date="2019-07" db="EMBL/GenBank/DDBJ databases">
        <authorList>
            <person name="Jastrzebski P J."/>
            <person name="Paukszto L."/>
            <person name="Jastrzebski P J."/>
        </authorList>
    </citation>
    <scope>NUCLEOTIDE SEQUENCE [LARGE SCALE GENOMIC DNA]</scope>
    <source>
        <strain evidence="16 18">WMS-il1</strain>
    </source>
</reference>
<evidence type="ECO:0000259" key="14">
    <source>
        <dbReference type="PROSITE" id="PS50174"/>
    </source>
</evidence>
<feature type="zinc finger region" description="C3H1-type" evidence="11">
    <location>
        <begin position="116"/>
        <end position="144"/>
    </location>
</feature>
<dbReference type="Proteomes" id="UP000321570">
    <property type="component" value="Unassembled WGS sequence"/>
</dbReference>
<dbReference type="OrthoDB" id="5842926at2759"/>
<dbReference type="WBParaSite" id="HDID_0000085201-mRNA-1">
    <property type="protein sequence ID" value="HDID_0000085201-mRNA-1"/>
    <property type="gene ID" value="HDID_0000085201"/>
</dbReference>
<keyword evidence="18" id="KW-1185">Reference proteome</keyword>
<evidence type="ECO:0000256" key="7">
    <source>
        <dbReference type="ARBA" id="ARBA00023015"/>
    </source>
</evidence>